<dbReference type="PANTHER" id="PTHR32061">
    <property type="entry name" value="NMDA RECEPTOR SYNAPTONUCLEAR SIGNALING AND NEURONAL MIGRATION FACTOR"/>
    <property type="match status" value="1"/>
</dbReference>
<feature type="region of interest" description="Disordered" evidence="1">
    <location>
        <begin position="173"/>
        <end position="219"/>
    </location>
</feature>
<evidence type="ECO:0000313" key="3">
    <source>
        <dbReference type="Proteomes" id="UP001159405"/>
    </source>
</evidence>
<feature type="region of interest" description="Disordered" evidence="1">
    <location>
        <begin position="31"/>
        <end position="63"/>
    </location>
</feature>
<feature type="region of interest" description="Disordered" evidence="1">
    <location>
        <begin position="87"/>
        <end position="120"/>
    </location>
</feature>
<dbReference type="Pfam" id="PF00612">
    <property type="entry name" value="IQ"/>
    <property type="match status" value="1"/>
</dbReference>
<dbReference type="InterPro" id="IPR033374">
    <property type="entry name" value="NSMF"/>
</dbReference>
<sequence>MGAIVSHRKEARRITRVEQKAIAVNAFSTTIKTDEQSKEEEKAATPVQQPAHEGSPATARSRTPSIAVASWGEGIVGTSSHALHSKGVVSSRGVQHEVKSSKDMYPMQKPNTPDPNKNNELDTSFARVCPITPQSRTEKAAVTIQRHIRGYQSRKHLEQQQQSAKIIQRRYRKYQNTKENTDDLTQPSETTKENDNDGDSSENDEDTKRRQEYRKPWRESTVAAPVIDTDVKIGDKTKESFDMYQEDITDLKWKTEQQLEMTTMGDNYVPPRIVVIASNVPRADVLEKIVQDDILQITYDFATATLPDVLDRIVAILEKFQSKSKARSIAFVCQGGPGFFNPVKGKIVTKAKVKQDKELSSFWTGLGACMTKLNPDETKIHIIGNNVTGNKKGESLLTFLSKAMRPSKVKVESPLELGQAGREMLALYFHHDKYKIWKSRMHSKVSFTL</sequence>
<feature type="compositionally biased region" description="Basic and acidic residues" evidence="1">
    <location>
        <begin position="206"/>
        <end position="218"/>
    </location>
</feature>
<keyword evidence="3" id="KW-1185">Reference proteome</keyword>
<evidence type="ECO:0000313" key="2">
    <source>
        <dbReference type="EMBL" id="CAH3147140.1"/>
    </source>
</evidence>
<evidence type="ECO:0000256" key="1">
    <source>
        <dbReference type="SAM" id="MobiDB-lite"/>
    </source>
</evidence>
<proteinExistence type="predicted"/>
<reference evidence="2 3" key="1">
    <citation type="submission" date="2022-05" db="EMBL/GenBank/DDBJ databases">
        <authorList>
            <consortium name="Genoscope - CEA"/>
            <person name="William W."/>
        </authorList>
    </citation>
    <scope>NUCLEOTIDE SEQUENCE [LARGE SCALE GENOMIC DNA]</scope>
</reference>
<organism evidence="2 3">
    <name type="scientific">Porites lobata</name>
    <dbReference type="NCBI Taxonomy" id="104759"/>
    <lineage>
        <taxon>Eukaryota</taxon>
        <taxon>Metazoa</taxon>
        <taxon>Cnidaria</taxon>
        <taxon>Anthozoa</taxon>
        <taxon>Hexacorallia</taxon>
        <taxon>Scleractinia</taxon>
        <taxon>Fungiina</taxon>
        <taxon>Poritidae</taxon>
        <taxon>Porites</taxon>
    </lineage>
</organism>
<dbReference type="SMART" id="SM00015">
    <property type="entry name" value="IQ"/>
    <property type="match status" value="1"/>
</dbReference>
<dbReference type="Proteomes" id="UP001159405">
    <property type="component" value="Unassembled WGS sequence"/>
</dbReference>
<comment type="caution">
    <text evidence="2">The sequence shown here is derived from an EMBL/GenBank/DDBJ whole genome shotgun (WGS) entry which is preliminary data.</text>
</comment>
<dbReference type="InterPro" id="IPR000048">
    <property type="entry name" value="IQ_motif_EF-hand-BS"/>
</dbReference>
<gene>
    <name evidence="2" type="ORF">PLOB_00045945</name>
</gene>
<feature type="compositionally biased region" description="Acidic residues" evidence="1">
    <location>
        <begin position="196"/>
        <end position="205"/>
    </location>
</feature>
<dbReference type="EMBL" id="CALNXK010000080">
    <property type="protein sequence ID" value="CAH3147140.1"/>
    <property type="molecule type" value="Genomic_DNA"/>
</dbReference>
<name>A0ABN8PNX0_9CNID</name>
<dbReference type="Gene3D" id="1.20.5.190">
    <property type="match status" value="1"/>
</dbReference>
<protein>
    <submittedName>
        <fullName evidence="2">Uncharacterized protein</fullName>
    </submittedName>
</protein>
<dbReference type="PROSITE" id="PS50096">
    <property type="entry name" value="IQ"/>
    <property type="match status" value="1"/>
</dbReference>
<feature type="compositionally biased region" description="Basic and acidic residues" evidence="1">
    <location>
        <begin position="32"/>
        <end position="43"/>
    </location>
</feature>
<feature type="compositionally biased region" description="Polar residues" evidence="1">
    <location>
        <begin position="109"/>
        <end position="120"/>
    </location>
</feature>
<accession>A0ABN8PNX0</accession>